<protein>
    <submittedName>
        <fullName evidence="2">Uncharacterized protein</fullName>
    </submittedName>
</protein>
<dbReference type="AlphaFoldDB" id="A0A8H4LJS4"/>
<evidence type="ECO:0000256" key="1">
    <source>
        <dbReference type="SAM" id="MobiDB-lite"/>
    </source>
</evidence>
<accession>A0A8H4LJS4</accession>
<comment type="caution">
    <text evidence="2">The sequence shown here is derived from an EMBL/GenBank/DDBJ whole genome shotgun (WGS) entry which is preliminary data.</text>
</comment>
<evidence type="ECO:0000313" key="2">
    <source>
        <dbReference type="EMBL" id="KAF4469433.1"/>
    </source>
</evidence>
<organism evidence="2 3">
    <name type="scientific">Fusarium albosuccineum</name>
    <dbReference type="NCBI Taxonomy" id="1237068"/>
    <lineage>
        <taxon>Eukaryota</taxon>
        <taxon>Fungi</taxon>
        <taxon>Dikarya</taxon>
        <taxon>Ascomycota</taxon>
        <taxon>Pezizomycotina</taxon>
        <taxon>Sordariomycetes</taxon>
        <taxon>Hypocreomycetidae</taxon>
        <taxon>Hypocreales</taxon>
        <taxon>Nectriaceae</taxon>
        <taxon>Fusarium</taxon>
        <taxon>Fusarium decemcellulare species complex</taxon>
    </lineage>
</organism>
<sequence length="243" mass="27081">MTETSKLAEGDRPPAQQRQLDNVAVRASHTQTRGANIDLRGNTVYPVGTKRPAGQMEEGIQSERRSKRQAPDTNYRKSINTESRLALYQTLMHCNRSDVFEDILAQAAEFGDNTLAMTLHDCPPGLRLQALIQMTSEQRMRILELITDLEVGRAVDDPSALFPMVVTNFMLEPLLEISNAEDELSCLVCGDGFCKHNEKEKVDIENVIWKNCGNHMMHVNCFRSAVREGEMPLAGPCTCVGSS</sequence>
<evidence type="ECO:0000313" key="3">
    <source>
        <dbReference type="Proteomes" id="UP000554235"/>
    </source>
</evidence>
<feature type="region of interest" description="Disordered" evidence="1">
    <location>
        <begin position="1"/>
        <end position="73"/>
    </location>
</feature>
<proteinExistence type="predicted"/>
<dbReference type="EMBL" id="JAADYS010000474">
    <property type="protein sequence ID" value="KAF4469433.1"/>
    <property type="molecule type" value="Genomic_DNA"/>
</dbReference>
<dbReference type="Proteomes" id="UP000554235">
    <property type="component" value="Unassembled WGS sequence"/>
</dbReference>
<keyword evidence="3" id="KW-1185">Reference proteome</keyword>
<feature type="compositionally biased region" description="Basic and acidic residues" evidence="1">
    <location>
        <begin position="1"/>
        <end position="12"/>
    </location>
</feature>
<dbReference type="OrthoDB" id="5105815at2759"/>
<reference evidence="2 3" key="1">
    <citation type="submission" date="2020-01" db="EMBL/GenBank/DDBJ databases">
        <title>Identification and distribution of gene clusters putatively required for synthesis of sphingolipid metabolism inhibitors in phylogenetically diverse species of the filamentous fungus Fusarium.</title>
        <authorList>
            <person name="Kim H.-S."/>
            <person name="Busman M."/>
            <person name="Brown D.W."/>
            <person name="Divon H."/>
            <person name="Uhlig S."/>
            <person name="Proctor R.H."/>
        </authorList>
    </citation>
    <scope>NUCLEOTIDE SEQUENCE [LARGE SCALE GENOMIC DNA]</scope>
    <source>
        <strain evidence="2 3">NRRL 20459</strain>
    </source>
</reference>
<name>A0A8H4LJS4_9HYPO</name>
<gene>
    <name evidence="2" type="ORF">FALBO_3665</name>
</gene>